<dbReference type="PANTHER" id="PTHR33481:SF1">
    <property type="entry name" value="ENDONUCLEASE_EXONUCLEASE_PHOSPHATASE DOMAIN-CONTAINING PROTEIN-RELATED"/>
    <property type="match status" value="1"/>
</dbReference>
<dbReference type="STRING" id="701091.M2TE43"/>
<organism evidence="2 3">
    <name type="scientific">Cochliobolus heterostrophus (strain C5 / ATCC 48332 / race O)</name>
    <name type="common">Southern corn leaf blight fungus</name>
    <name type="synonym">Bipolaris maydis</name>
    <dbReference type="NCBI Taxonomy" id="701091"/>
    <lineage>
        <taxon>Eukaryota</taxon>
        <taxon>Fungi</taxon>
        <taxon>Dikarya</taxon>
        <taxon>Ascomycota</taxon>
        <taxon>Pezizomycotina</taxon>
        <taxon>Dothideomycetes</taxon>
        <taxon>Pleosporomycetidae</taxon>
        <taxon>Pleosporales</taxon>
        <taxon>Pleosporineae</taxon>
        <taxon>Pleosporaceae</taxon>
        <taxon>Bipolaris</taxon>
    </lineage>
</organism>
<accession>M2TE43</accession>
<evidence type="ECO:0000313" key="3">
    <source>
        <dbReference type="Proteomes" id="UP000016936"/>
    </source>
</evidence>
<dbReference type="eggNOG" id="KOG1075">
    <property type="taxonomic scope" value="Eukaryota"/>
</dbReference>
<dbReference type="PANTHER" id="PTHR33481">
    <property type="entry name" value="REVERSE TRANSCRIPTASE"/>
    <property type="match status" value="1"/>
</dbReference>
<evidence type="ECO:0000256" key="1">
    <source>
        <dbReference type="SAM" id="MobiDB-lite"/>
    </source>
</evidence>
<dbReference type="EMBL" id="KB445620">
    <property type="protein sequence ID" value="EMD84779.1"/>
    <property type="molecule type" value="Genomic_DNA"/>
</dbReference>
<evidence type="ECO:0008006" key="4">
    <source>
        <dbReference type="Google" id="ProtNLM"/>
    </source>
</evidence>
<evidence type="ECO:0000313" key="2">
    <source>
        <dbReference type="EMBL" id="EMD84779.1"/>
    </source>
</evidence>
<proteinExistence type="predicted"/>
<name>M2TE43_COCH5</name>
<feature type="region of interest" description="Disordered" evidence="1">
    <location>
        <begin position="1"/>
        <end position="129"/>
    </location>
</feature>
<gene>
    <name evidence="2" type="ORF">COCHEDRAFT_1219903</name>
</gene>
<sequence length="504" mass="55820">MPTQRDQVELEGSDLEARVQQDIERSSSIEQNKKKRSASTTSLEEASRRSKMSATSYTQEIDEMDTIVVEVQRTQGTQESSRPRDSTPPSTVDDLPAEPNRPTHTRTRSNFSPFIGSTLRNPFASQNKTPRATTVEEALEIARNLVVQAASLAESNPSQQTSLLDLVEVFRDYTETGRVNKKNAAILGDQISSLSNVSKELRDKVRRLDKPTPAQPNQQGNRQTAAPTQPISYAAAATANKEQQWTTVQKKAPQKAKPSLKERQLVLVNQGGPAAFDALRLRNAFNQAFTLKGGVQSPVVASVTLSSKGNKVVTTTPAFTANYLLENQSIWKDLVAFKVAQPITSWFKVVVHRLPTNHGLEVIKEEIETFNKGLKVVGTPFWLTPEAKRGQQSYGSACVAFATEEEALKAIRGKLYILGESLRAEKLRVINNLKQCSKCQGFGHLETRYLAIKVDAKIVAVQEPWLLKRSSYSSTRSIAHQNFTQILPTLEDSSTHTPTSSFLE</sequence>
<dbReference type="AlphaFoldDB" id="M2TE43"/>
<dbReference type="InterPro" id="IPR035979">
    <property type="entry name" value="RBD_domain_sf"/>
</dbReference>
<dbReference type="Proteomes" id="UP000016936">
    <property type="component" value="Unassembled WGS sequence"/>
</dbReference>
<dbReference type="GO" id="GO:0003676">
    <property type="term" value="F:nucleic acid binding"/>
    <property type="evidence" value="ECO:0007669"/>
    <property type="project" value="InterPro"/>
</dbReference>
<feature type="compositionally biased region" description="Basic and acidic residues" evidence="1">
    <location>
        <begin position="15"/>
        <end position="27"/>
    </location>
</feature>
<dbReference type="HOGENOM" id="CLU_048134_0_0_1"/>
<dbReference type="OrthoDB" id="3737666at2759"/>
<reference evidence="3" key="2">
    <citation type="journal article" date="2013" name="PLoS Genet.">
        <title>Comparative genome structure, secondary metabolite, and effector coding capacity across Cochliobolus pathogens.</title>
        <authorList>
            <person name="Condon B.J."/>
            <person name="Leng Y."/>
            <person name="Wu D."/>
            <person name="Bushley K.E."/>
            <person name="Ohm R.A."/>
            <person name="Otillar R."/>
            <person name="Martin J."/>
            <person name="Schackwitz W."/>
            <person name="Grimwood J."/>
            <person name="MohdZainudin N."/>
            <person name="Xue C."/>
            <person name="Wang R."/>
            <person name="Manning V.A."/>
            <person name="Dhillon B."/>
            <person name="Tu Z.J."/>
            <person name="Steffenson B.J."/>
            <person name="Salamov A."/>
            <person name="Sun H."/>
            <person name="Lowry S."/>
            <person name="LaButti K."/>
            <person name="Han J."/>
            <person name="Copeland A."/>
            <person name="Lindquist E."/>
            <person name="Barry K."/>
            <person name="Schmutz J."/>
            <person name="Baker S.E."/>
            <person name="Ciuffetti L.M."/>
            <person name="Grigoriev I.V."/>
            <person name="Zhong S."/>
            <person name="Turgeon B.G."/>
        </authorList>
    </citation>
    <scope>NUCLEOTIDE SEQUENCE [LARGE SCALE GENOMIC DNA]</scope>
    <source>
        <strain evidence="3">C5 / ATCC 48332 / race O</strain>
    </source>
</reference>
<protein>
    <recommendedName>
        <fullName evidence="4">RRM domain-containing protein</fullName>
    </recommendedName>
</protein>
<feature type="compositionally biased region" description="Polar residues" evidence="1">
    <location>
        <begin position="118"/>
        <end position="129"/>
    </location>
</feature>
<reference evidence="2 3" key="1">
    <citation type="journal article" date="2012" name="PLoS Pathog.">
        <title>Diverse lifestyles and strategies of plant pathogenesis encoded in the genomes of eighteen Dothideomycetes fungi.</title>
        <authorList>
            <person name="Ohm R.A."/>
            <person name="Feau N."/>
            <person name="Henrissat B."/>
            <person name="Schoch C.L."/>
            <person name="Horwitz B.A."/>
            <person name="Barry K.W."/>
            <person name="Condon B.J."/>
            <person name="Copeland A.C."/>
            <person name="Dhillon B."/>
            <person name="Glaser F."/>
            <person name="Hesse C.N."/>
            <person name="Kosti I."/>
            <person name="LaButti K."/>
            <person name="Lindquist E.A."/>
            <person name="Lucas S."/>
            <person name="Salamov A.A."/>
            <person name="Bradshaw R.E."/>
            <person name="Ciuffetti L."/>
            <person name="Hamelin R.C."/>
            <person name="Kema G.H.J."/>
            <person name="Lawrence C."/>
            <person name="Scott J.A."/>
            <person name="Spatafora J.W."/>
            <person name="Turgeon B.G."/>
            <person name="de Wit P.J.G.M."/>
            <person name="Zhong S."/>
            <person name="Goodwin S.B."/>
            <person name="Grigoriev I.V."/>
        </authorList>
    </citation>
    <scope>NUCLEOTIDE SEQUENCE [LARGE SCALE GENOMIC DNA]</scope>
    <source>
        <strain evidence="3">C5 / ATCC 48332 / race O</strain>
    </source>
</reference>
<dbReference type="SUPFAM" id="SSF54928">
    <property type="entry name" value="RNA-binding domain, RBD"/>
    <property type="match status" value="1"/>
</dbReference>
<keyword evidence="3" id="KW-1185">Reference proteome</keyword>